<dbReference type="Proteomes" id="UP000279029">
    <property type="component" value="Chromosome"/>
</dbReference>
<keyword evidence="2" id="KW-1185">Reference proteome</keyword>
<proteinExistence type="predicted"/>
<sequence>MIVNARLQRINMAQSFLEKKKEASFLKPLSIYPVYNNIY</sequence>
<reference evidence="1 2" key="1">
    <citation type="submission" date="2018-09" db="EMBL/GenBank/DDBJ databases">
        <authorList>
            <person name="Postec A."/>
        </authorList>
    </citation>
    <scope>NUCLEOTIDE SEQUENCE [LARGE SCALE GENOMIC DNA]</scope>
    <source>
        <strain evidence="1">70B-A</strain>
    </source>
</reference>
<dbReference type="EMBL" id="LR130778">
    <property type="protein sequence ID" value="VDN45889.1"/>
    <property type="molecule type" value="Genomic_DNA"/>
</dbReference>
<evidence type="ECO:0000313" key="2">
    <source>
        <dbReference type="Proteomes" id="UP000279029"/>
    </source>
</evidence>
<dbReference type="KEGG" id="cbar:PATL70BA_0051"/>
<accession>A0A3P7RYM9</accession>
<dbReference type="AlphaFoldDB" id="A0A3P7RYM9"/>
<organism evidence="1 2">
    <name type="scientific">Petrocella atlantisensis</name>
    <dbReference type="NCBI Taxonomy" id="2173034"/>
    <lineage>
        <taxon>Bacteria</taxon>
        <taxon>Bacillati</taxon>
        <taxon>Bacillota</taxon>
        <taxon>Clostridia</taxon>
        <taxon>Lachnospirales</taxon>
        <taxon>Vallitaleaceae</taxon>
        <taxon>Petrocella</taxon>
    </lineage>
</organism>
<evidence type="ECO:0000313" key="1">
    <source>
        <dbReference type="EMBL" id="VDN45889.1"/>
    </source>
</evidence>
<name>A0A3P7RYM9_9FIRM</name>
<protein>
    <submittedName>
        <fullName evidence="1">Uncharacterized protein</fullName>
    </submittedName>
</protein>
<gene>
    <name evidence="1" type="ORF">PATL70BA_0051</name>
</gene>